<evidence type="ECO:0000313" key="11">
    <source>
        <dbReference type="Proteomes" id="UP000037727"/>
    </source>
</evidence>
<keyword evidence="2 7" id="KW-0812">Transmembrane</keyword>
<keyword evidence="11" id="KW-1185">Reference proteome</keyword>
<feature type="transmembrane region" description="Helical" evidence="7">
    <location>
        <begin position="242"/>
        <end position="264"/>
    </location>
</feature>
<gene>
    <name evidence="10" type="ORF">AM629_06550</name>
</gene>
<proteinExistence type="predicted"/>
<evidence type="ECO:0000256" key="1">
    <source>
        <dbReference type="ARBA" id="ARBA00004651"/>
    </source>
</evidence>
<dbReference type="SUPFAM" id="SSF90123">
    <property type="entry name" value="ABC transporter transmembrane region"/>
    <property type="match status" value="1"/>
</dbReference>
<dbReference type="Pfam" id="PF00664">
    <property type="entry name" value="ABC_membrane"/>
    <property type="match status" value="1"/>
</dbReference>
<sequence>MFKAFNLSRLIGKPLKGLSSMVALSILDAFLASAPYAFLYYIVLDMLSDMPDMMYQFKLVGGCAALMLVRVLLARTLYFNIALIGFDAGRTLRKNLGEHLRRMPMGFFQRTDMNSVNNTLLKDIDMIEHIFTHLYAPIIATASVLCFFSIGLLLKDWRMALAMLSTLPLAVCAYLLMRQYARRWQSWMQQLLFKLNDALMEYIDGLKVLKSYRMLGQAFGRLNNVLTTTYQQSLTAEKAGVWPIYSFNLLVECGFIVLLIALTWGWLGHTLSLAEVLVFLIAAVRFFRPLLNMSMFLAELNYFSLATERVKKVFELPELSQGNTRPQLNNMTLELDNVYFAYPDKPEIFRGINLTIEANKVTALVGASGSGKSTLAALIARFWQLSAGSIWVGSGNQKVDIASMEVEYWQQYISVVFQSNYMLNDTIGNNLRIACPDANDEELLRVCCLARLDSLLNKLPDGLNTKIGADGIHLSGGELQRLSIARALLKNAPLVILDEATASLDPENERDIQLAMQSLITNKTVLVIAHKLSSIEYADKIVVMNNGEIAEQGQHQQLLANRGIYHDLWTLQQSAQNWRLA</sequence>
<dbReference type="PROSITE" id="PS50929">
    <property type="entry name" value="ABC_TM1F"/>
    <property type="match status" value="1"/>
</dbReference>
<dbReference type="InterPro" id="IPR003593">
    <property type="entry name" value="AAA+_ATPase"/>
</dbReference>
<organism evidence="10 11">
    <name type="scientific">Photorhabdus heterorhabditis</name>
    <dbReference type="NCBI Taxonomy" id="880156"/>
    <lineage>
        <taxon>Bacteria</taxon>
        <taxon>Pseudomonadati</taxon>
        <taxon>Pseudomonadota</taxon>
        <taxon>Gammaproteobacteria</taxon>
        <taxon>Enterobacterales</taxon>
        <taxon>Morganellaceae</taxon>
        <taxon>Photorhabdus</taxon>
    </lineage>
</organism>
<feature type="domain" description="ABC transmembrane type-1" evidence="9">
    <location>
        <begin position="21"/>
        <end position="300"/>
    </location>
</feature>
<dbReference type="PROSITE" id="PS50893">
    <property type="entry name" value="ABC_TRANSPORTER_2"/>
    <property type="match status" value="1"/>
</dbReference>
<dbReference type="PROSITE" id="PS00211">
    <property type="entry name" value="ABC_TRANSPORTER_1"/>
    <property type="match status" value="1"/>
</dbReference>
<dbReference type="EMBL" id="LJCS01000011">
    <property type="protein sequence ID" value="KOY62864.1"/>
    <property type="molecule type" value="Genomic_DNA"/>
</dbReference>
<dbReference type="Gene3D" id="1.20.1560.10">
    <property type="entry name" value="ABC transporter type 1, transmembrane domain"/>
    <property type="match status" value="1"/>
</dbReference>
<feature type="transmembrane region" description="Helical" evidence="7">
    <location>
        <begin position="134"/>
        <end position="154"/>
    </location>
</feature>
<dbReference type="PANTHER" id="PTHR43394">
    <property type="entry name" value="ATP-DEPENDENT PERMEASE MDL1, MITOCHONDRIAL"/>
    <property type="match status" value="1"/>
</dbReference>
<dbReference type="InterPro" id="IPR003439">
    <property type="entry name" value="ABC_transporter-like_ATP-bd"/>
</dbReference>
<evidence type="ECO:0000256" key="7">
    <source>
        <dbReference type="SAM" id="Phobius"/>
    </source>
</evidence>
<dbReference type="Gene3D" id="3.40.50.300">
    <property type="entry name" value="P-loop containing nucleotide triphosphate hydrolases"/>
    <property type="match status" value="1"/>
</dbReference>
<evidence type="ECO:0000256" key="2">
    <source>
        <dbReference type="ARBA" id="ARBA00022692"/>
    </source>
</evidence>
<dbReference type="InterPro" id="IPR039421">
    <property type="entry name" value="Type_1_exporter"/>
</dbReference>
<evidence type="ECO:0000256" key="5">
    <source>
        <dbReference type="ARBA" id="ARBA00022989"/>
    </source>
</evidence>
<dbReference type="Pfam" id="PF00005">
    <property type="entry name" value="ABC_tran"/>
    <property type="match status" value="1"/>
</dbReference>
<dbReference type="InterPro" id="IPR027417">
    <property type="entry name" value="P-loop_NTPase"/>
</dbReference>
<dbReference type="InterPro" id="IPR036640">
    <property type="entry name" value="ABC1_TM_sf"/>
</dbReference>
<keyword evidence="4" id="KW-0067">ATP-binding</keyword>
<comment type="subcellular location">
    <subcellularLocation>
        <location evidence="1">Cell membrane</location>
        <topology evidence="1">Multi-pass membrane protein</topology>
    </subcellularLocation>
</comment>
<name>A0ABR5KE32_9GAMM</name>
<dbReference type="PANTHER" id="PTHR43394:SF1">
    <property type="entry name" value="ATP-BINDING CASSETTE SUB-FAMILY B MEMBER 10, MITOCHONDRIAL"/>
    <property type="match status" value="1"/>
</dbReference>
<dbReference type="InterPro" id="IPR011527">
    <property type="entry name" value="ABC1_TM_dom"/>
</dbReference>
<evidence type="ECO:0000259" key="8">
    <source>
        <dbReference type="PROSITE" id="PS50893"/>
    </source>
</evidence>
<feature type="domain" description="ABC transporter" evidence="8">
    <location>
        <begin position="333"/>
        <end position="571"/>
    </location>
</feature>
<accession>A0ABR5KE32</accession>
<dbReference type="InterPro" id="IPR017871">
    <property type="entry name" value="ABC_transporter-like_CS"/>
</dbReference>
<evidence type="ECO:0000256" key="6">
    <source>
        <dbReference type="ARBA" id="ARBA00023136"/>
    </source>
</evidence>
<evidence type="ECO:0000313" key="10">
    <source>
        <dbReference type="EMBL" id="KOY62864.1"/>
    </source>
</evidence>
<dbReference type="SMART" id="SM00382">
    <property type="entry name" value="AAA"/>
    <property type="match status" value="1"/>
</dbReference>
<evidence type="ECO:0000259" key="9">
    <source>
        <dbReference type="PROSITE" id="PS50929"/>
    </source>
</evidence>
<protein>
    <submittedName>
        <fullName evidence="10">Sulfate ABC transporter permease</fullName>
    </submittedName>
</protein>
<dbReference type="Proteomes" id="UP000037727">
    <property type="component" value="Unassembled WGS sequence"/>
</dbReference>
<evidence type="ECO:0000256" key="3">
    <source>
        <dbReference type="ARBA" id="ARBA00022741"/>
    </source>
</evidence>
<keyword evidence="6 7" id="KW-0472">Membrane</keyword>
<evidence type="ECO:0000256" key="4">
    <source>
        <dbReference type="ARBA" id="ARBA00022840"/>
    </source>
</evidence>
<comment type="caution">
    <text evidence="10">The sequence shown here is derived from an EMBL/GenBank/DDBJ whole genome shotgun (WGS) entry which is preliminary data.</text>
</comment>
<keyword evidence="3" id="KW-0547">Nucleotide-binding</keyword>
<reference evidence="10 11" key="1">
    <citation type="submission" date="2015-09" db="EMBL/GenBank/DDBJ databases">
        <title>Draft genome sequence and assembly of Photorhabdus sp. VMG, a bacterial symbiont associated with Heterorhabditis zealandica.</title>
        <authorList>
            <person name="Naidoo S."/>
            <person name="Featherston J."/>
            <person name="Mothupi B."/>
            <person name="Gray V.M."/>
        </authorList>
    </citation>
    <scope>NUCLEOTIDE SEQUENCE [LARGE SCALE GENOMIC DNA]</scope>
    <source>
        <strain evidence="10 11">VMG</strain>
    </source>
</reference>
<keyword evidence="5 7" id="KW-1133">Transmembrane helix</keyword>
<feature type="transmembrane region" description="Helical" evidence="7">
    <location>
        <begin position="160"/>
        <end position="177"/>
    </location>
</feature>
<feature type="transmembrane region" description="Helical" evidence="7">
    <location>
        <begin position="21"/>
        <end position="43"/>
    </location>
</feature>
<dbReference type="RefSeq" id="WP_054477282.1">
    <property type="nucleotide sequence ID" value="NZ_CAWMRL010000011.1"/>
</dbReference>
<feature type="transmembrane region" description="Helical" evidence="7">
    <location>
        <begin position="270"/>
        <end position="287"/>
    </location>
</feature>
<dbReference type="SUPFAM" id="SSF52540">
    <property type="entry name" value="P-loop containing nucleoside triphosphate hydrolases"/>
    <property type="match status" value="1"/>
</dbReference>